<dbReference type="Proteomes" id="UP000038040">
    <property type="component" value="Unplaced"/>
</dbReference>
<dbReference type="InterPro" id="IPR057258">
    <property type="entry name" value="Ribosomal_uS3"/>
</dbReference>
<dbReference type="SUPFAM" id="SSF54821">
    <property type="entry name" value="Ribosomal protein S3 C-terminal domain"/>
    <property type="match status" value="1"/>
</dbReference>
<evidence type="ECO:0000256" key="1">
    <source>
        <dbReference type="ARBA" id="ARBA00010761"/>
    </source>
</evidence>
<dbReference type="Proteomes" id="UP000274756">
    <property type="component" value="Unassembled WGS sequence"/>
</dbReference>
<feature type="region of interest" description="Disordered" evidence="8">
    <location>
        <begin position="212"/>
        <end position="236"/>
    </location>
</feature>
<dbReference type="NCBIfam" id="NF003219">
    <property type="entry name" value="PRK04191.1"/>
    <property type="match status" value="1"/>
</dbReference>
<evidence type="ECO:0000256" key="2">
    <source>
        <dbReference type="ARBA" id="ARBA00022884"/>
    </source>
</evidence>
<evidence type="ECO:0000256" key="6">
    <source>
        <dbReference type="PROSITE-ProRule" id="PRU00118"/>
    </source>
</evidence>
<dbReference type="Pfam" id="PF00189">
    <property type="entry name" value="Ribosomal_S3_C"/>
    <property type="match status" value="1"/>
</dbReference>
<feature type="domain" description="KH type-2" evidence="9">
    <location>
        <begin position="25"/>
        <end position="96"/>
    </location>
</feature>
<dbReference type="EMBL" id="UYYG01001164">
    <property type="protein sequence ID" value="VDN57952.1"/>
    <property type="molecule type" value="Genomic_DNA"/>
</dbReference>
<dbReference type="PANTHER" id="PTHR11760:SF32">
    <property type="entry name" value="SMALL RIBOSOMAL SUBUNIT PROTEIN US3"/>
    <property type="match status" value="1"/>
</dbReference>
<evidence type="ECO:0000256" key="4">
    <source>
        <dbReference type="ARBA" id="ARBA00023274"/>
    </source>
</evidence>
<dbReference type="AlphaFoldDB" id="A0A0N4U9X8"/>
<evidence type="ECO:0000256" key="3">
    <source>
        <dbReference type="ARBA" id="ARBA00022980"/>
    </source>
</evidence>
<evidence type="ECO:0000313" key="13">
    <source>
        <dbReference type="WBParaSite" id="DME_0000392001-mRNA-1"/>
    </source>
</evidence>
<evidence type="ECO:0000313" key="10">
    <source>
        <dbReference type="EMBL" id="VDN57952.1"/>
    </source>
</evidence>
<dbReference type="Gene3D" id="3.30.1140.32">
    <property type="entry name" value="Ribosomal protein S3, C-terminal domain"/>
    <property type="match status" value="1"/>
</dbReference>
<dbReference type="PROSITE" id="PS50823">
    <property type="entry name" value="KH_TYPE_2"/>
    <property type="match status" value="1"/>
</dbReference>
<dbReference type="NCBIfam" id="TIGR01008">
    <property type="entry name" value="uS3_euk_arch"/>
    <property type="match status" value="1"/>
</dbReference>
<proteinExistence type="inferred from homology"/>
<dbReference type="GO" id="GO:0006412">
    <property type="term" value="P:translation"/>
    <property type="evidence" value="ECO:0007669"/>
    <property type="project" value="InterPro"/>
</dbReference>
<evidence type="ECO:0000256" key="7">
    <source>
        <dbReference type="RuleBase" id="RU003624"/>
    </source>
</evidence>
<evidence type="ECO:0000256" key="5">
    <source>
        <dbReference type="ARBA" id="ARBA00035408"/>
    </source>
</evidence>
<name>A0A0N4U9X8_DRAME</name>
<organism evidence="11 13">
    <name type="scientific">Dracunculus medinensis</name>
    <name type="common">Guinea worm</name>
    <dbReference type="NCBI Taxonomy" id="318479"/>
    <lineage>
        <taxon>Eukaryota</taxon>
        <taxon>Metazoa</taxon>
        <taxon>Ecdysozoa</taxon>
        <taxon>Nematoda</taxon>
        <taxon>Chromadorea</taxon>
        <taxon>Rhabditida</taxon>
        <taxon>Spirurina</taxon>
        <taxon>Dracunculoidea</taxon>
        <taxon>Dracunculidae</taxon>
        <taxon>Dracunculus</taxon>
    </lineage>
</organism>
<dbReference type="InterPro" id="IPR004044">
    <property type="entry name" value="KH_dom_type_2"/>
</dbReference>
<keyword evidence="2 6" id="KW-0694">RNA-binding</keyword>
<dbReference type="FunFam" id="3.30.1140.32:FF:000004">
    <property type="entry name" value="40S ribosomal protein S3"/>
    <property type="match status" value="1"/>
</dbReference>
<reference evidence="10 12" key="2">
    <citation type="submission" date="2018-11" db="EMBL/GenBank/DDBJ databases">
        <authorList>
            <consortium name="Pathogen Informatics"/>
        </authorList>
    </citation>
    <scope>NUCLEOTIDE SEQUENCE [LARGE SCALE GENOMIC DNA]</scope>
</reference>
<dbReference type="WBParaSite" id="DME_0000392001-mRNA-1">
    <property type="protein sequence ID" value="DME_0000392001-mRNA-1"/>
    <property type="gene ID" value="DME_0000392001"/>
</dbReference>
<dbReference type="InterPro" id="IPR001351">
    <property type="entry name" value="Ribosomal_uS3_C"/>
</dbReference>
<dbReference type="PROSITE" id="PS00548">
    <property type="entry name" value="RIBOSOMAL_S3"/>
    <property type="match status" value="1"/>
</dbReference>
<evidence type="ECO:0000256" key="8">
    <source>
        <dbReference type="SAM" id="MobiDB-lite"/>
    </source>
</evidence>
<dbReference type="InterPro" id="IPR036419">
    <property type="entry name" value="Ribosomal_S3_C_sf"/>
</dbReference>
<keyword evidence="12" id="KW-1185">Reference proteome</keyword>
<dbReference type="InterPro" id="IPR018280">
    <property type="entry name" value="Ribosomal_uS3_CS"/>
</dbReference>
<keyword evidence="4 7" id="KW-0687">Ribonucleoprotein</keyword>
<evidence type="ECO:0000313" key="11">
    <source>
        <dbReference type="Proteomes" id="UP000038040"/>
    </source>
</evidence>
<sequence length="251" mass="27859">MPLTAPQNLNKKRKAVQDGVFKAELNNFLMKELAEDGYSGVEIRRTPSRAEIIIMATRTQSVLGERGRRIRELTSVVQKRFGFNEGTVELYAEKVSNRGLCAVAQCESLRYKLVGGLAVRRACYGVLRFIMESNAQGCEVIVSGKVRGQRAKSMKFVDGLMIHSGQPVNDYIQQAVRHVQLRQGVLGIKVKIMLPHDPRGQAGPRTALPDQIHIKEPNEPPAPLQPYSEPGKDNKKDMIAVMPGQVPITAF</sequence>
<evidence type="ECO:0000313" key="12">
    <source>
        <dbReference type="Proteomes" id="UP000274756"/>
    </source>
</evidence>
<dbReference type="FunFam" id="3.30.300.20:FF:000021">
    <property type="entry name" value="40S ribosomal protein S3"/>
    <property type="match status" value="1"/>
</dbReference>
<dbReference type="CDD" id="cd02413">
    <property type="entry name" value="KH-II_40S_S3"/>
    <property type="match status" value="1"/>
</dbReference>
<accession>A0A0N4U9X8</accession>
<dbReference type="InterPro" id="IPR015946">
    <property type="entry name" value="KH_dom-like_a/b"/>
</dbReference>
<dbReference type="STRING" id="318479.A0A0N4U9X8"/>
<keyword evidence="3 7" id="KW-0689">Ribosomal protein</keyword>
<dbReference type="Gene3D" id="3.30.300.20">
    <property type="match status" value="1"/>
</dbReference>
<dbReference type="GO" id="GO:0022627">
    <property type="term" value="C:cytosolic small ribosomal subunit"/>
    <property type="evidence" value="ECO:0007669"/>
    <property type="project" value="TreeGrafter"/>
</dbReference>
<dbReference type="GO" id="GO:0003735">
    <property type="term" value="F:structural constituent of ribosome"/>
    <property type="evidence" value="ECO:0007669"/>
    <property type="project" value="InterPro"/>
</dbReference>
<dbReference type="GO" id="GO:0005634">
    <property type="term" value="C:nucleus"/>
    <property type="evidence" value="ECO:0007669"/>
    <property type="project" value="TreeGrafter"/>
</dbReference>
<dbReference type="InterPro" id="IPR005703">
    <property type="entry name" value="Ribosomal_uS3_euk/arc"/>
</dbReference>
<protein>
    <recommendedName>
        <fullName evidence="5">40S ribosomal protein S3</fullName>
    </recommendedName>
</protein>
<dbReference type="Pfam" id="PF07650">
    <property type="entry name" value="KH_2"/>
    <property type="match status" value="1"/>
</dbReference>
<dbReference type="OrthoDB" id="10248446at2759"/>
<dbReference type="PANTHER" id="PTHR11760">
    <property type="entry name" value="30S/40S RIBOSOMAL PROTEIN S3"/>
    <property type="match status" value="1"/>
</dbReference>
<dbReference type="GO" id="GO:0003723">
    <property type="term" value="F:RNA binding"/>
    <property type="evidence" value="ECO:0007669"/>
    <property type="project" value="UniProtKB-UniRule"/>
</dbReference>
<gene>
    <name evidence="10" type="ORF">DME_LOCUS7925</name>
</gene>
<comment type="similarity">
    <text evidence="1 7">Belongs to the universal ribosomal protein uS3 family.</text>
</comment>
<dbReference type="InterPro" id="IPR009019">
    <property type="entry name" value="KH_sf_prok-type"/>
</dbReference>
<dbReference type="SUPFAM" id="SSF54814">
    <property type="entry name" value="Prokaryotic type KH domain (KH-domain type II)"/>
    <property type="match status" value="1"/>
</dbReference>
<reference evidence="13" key="1">
    <citation type="submission" date="2017-02" db="UniProtKB">
        <authorList>
            <consortium name="WormBaseParasite"/>
        </authorList>
    </citation>
    <scope>IDENTIFICATION</scope>
</reference>
<dbReference type="GO" id="GO:2001235">
    <property type="term" value="P:positive regulation of apoptotic signaling pathway"/>
    <property type="evidence" value="ECO:0007669"/>
    <property type="project" value="TreeGrafter"/>
</dbReference>
<evidence type="ECO:0000259" key="9">
    <source>
        <dbReference type="PROSITE" id="PS50823"/>
    </source>
</evidence>